<sequence length="276" mass="30216">MPSFTLTSSRPTLSLAVIALLSFSISACQQTSTDAPNSDTKNWACESQDTPFAYDACHIQADALTNGDYSLQLFWQQPNSNEPLLTFDTLLTTLSADQTLSFAANAGMYNEKFAPIGYTVIEGEEKRALNLKEGGGNFHLLPNGVLWWNQSGEVHITESQAFDKQLKNDEAKPWYATQSGPMLVINDKIHPQFDPNSTSLKIRNGVGICSDGSIQFVNTKAPVTFYQFATLFKDELHCPNALFLDGGIASALYAPSIDEEDKKEMGVMIGVVAPKD</sequence>
<dbReference type="GeneID" id="33060754"/>
<keyword evidence="4" id="KW-1185">Reference proteome</keyword>
<dbReference type="EMBL" id="CP014945">
    <property type="protein sequence ID" value="AMT97361.1"/>
    <property type="molecule type" value="Genomic_DNA"/>
</dbReference>
<keyword evidence="1" id="KW-0732">Signal</keyword>
<feature type="signal peptide" evidence="1">
    <location>
        <begin position="1"/>
        <end position="29"/>
    </location>
</feature>
<dbReference type="InterPro" id="IPR018711">
    <property type="entry name" value="NAGPA"/>
</dbReference>
<feature type="chain" id="PRO_5045745916" description="Phosphodiester glycosidase domain-containing protein" evidence="1">
    <location>
        <begin position="30"/>
        <end position="276"/>
    </location>
</feature>
<evidence type="ECO:0000313" key="3">
    <source>
        <dbReference type="EMBL" id="AMT97361.1"/>
    </source>
</evidence>
<organism evidence="3 4">
    <name type="scientific">Psychrobacter alimentarius</name>
    <dbReference type="NCBI Taxonomy" id="261164"/>
    <lineage>
        <taxon>Bacteria</taxon>
        <taxon>Pseudomonadati</taxon>
        <taxon>Pseudomonadota</taxon>
        <taxon>Gammaproteobacteria</taxon>
        <taxon>Moraxellales</taxon>
        <taxon>Moraxellaceae</taxon>
        <taxon>Psychrobacter</taxon>
    </lineage>
</organism>
<dbReference type="Pfam" id="PF09992">
    <property type="entry name" value="NAGPA"/>
    <property type="match status" value="1"/>
</dbReference>
<evidence type="ECO:0000256" key="1">
    <source>
        <dbReference type="SAM" id="SignalP"/>
    </source>
</evidence>
<dbReference type="RefSeq" id="WP_062844931.1">
    <property type="nucleotide sequence ID" value="NZ_CP014945.1"/>
</dbReference>
<accession>A0ABN4N362</accession>
<feature type="domain" description="Phosphodiester glycosidase" evidence="2">
    <location>
        <begin position="100"/>
        <end position="258"/>
    </location>
</feature>
<dbReference type="Proteomes" id="UP000076104">
    <property type="component" value="Chromosome"/>
</dbReference>
<reference evidence="3 4" key="1">
    <citation type="submission" date="2016-03" db="EMBL/GenBank/DDBJ databases">
        <title>Genome sequencing of Psychrobacter alimentarius PAMC 27889.</title>
        <authorList>
            <person name="Lee J."/>
            <person name="Kim O.-S."/>
        </authorList>
    </citation>
    <scope>NUCLEOTIDE SEQUENCE [LARGE SCALE GENOMIC DNA]</scope>
    <source>
        <strain evidence="3 4">PAMC 27889</strain>
    </source>
</reference>
<name>A0ABN4N362_9GAMM</name>
<evidence type="ECO:0000313" key="4">
    <source>
        <dbReference type="Proteomes" id="UP000076104"/>
    </source>
</evidence>
<evidence type="ECO:0000259" key="2">
    <source>
        <dbReference type="Pfam" id="PF09992"/>
    </source>
</evidence>
<protein>
    <recommendedName>
        <fullName evidence="2">Phosphodiester glycosidase domain-containing protein</fullName>
    </recommendedName>
</protein>
<gene>
    <name evidence="3" type="ORF">A3K91_1763</name>
</gene>
<proteinExistence type="predicted"/>